<dbReference type="InterPro" id="IPR032178">
    <property type="entry name" value="DUF5010"/>
</dbReference>
<keyword evidence="2" id="KW-0732">Signal</keyword>
<evidence type="ECO:0000313" key="5">
    <source>
        <dbReference type="Proteomes" id="UP000430232"/>
    </source>
</evidence>
<dbReference type="AlphaFoldDB" id="A0A6H9SPX9"/>
<comment type="caution">
    <text evidence="4">The sequence shown here is derived from an EMBL/GenBank/DDBJ whole genome shotgun (WGS) entry which is preliminary data.</text>
</comment>
<dbReference type="GeneID" id="99791256"/>
<evidence type="ECO:0000313" key="4">
    <source>
        <dbReference type="EMBL" id="KAB0642886.1"/>
    </source>
</evidence>
<feature type="region of interest" description="Disordered" evidence="1">
    <location>
        <begin position="312"/>
        <end position="336"/>
    </location>
</feature>
<protein>
    <recommendedName>
        <fullName evidence="3">DUF5010 domain-containing protein</fullName>
    </recommendedName>
</protein>
<sequence length="937" mass="103166">MTTRRAFIGTLALAPSILVSLPADARSGGLDGMYLNAVALATLGRVATPGEKDEWQRTLDTGGKEALLRAVLINPDCCRYWVANLYRRLLGREPDRGGWESLSEVARTSGIDDATVAILSSEEYYQVRSGGSNRMYVTALACDLLDRTSVDDMDAIVGKLDGGASRADIARQLLRSPAAVSAKVAHAVAAYLSRAAVATDVAQFGSDGSTARVIAAVLASDAFYQRAVRTSFAAGDDSARIVGSLMAGAGIDALEPAVRERLQRRAEQYIGGDIELNVVAYELLTATRLMASRSLPRRVKLAERVASVGRRDASNAHSLPAPKGARAMRAGPGTDSRTSRAKAAAYLASTECLGWDPSVLRRAPPGWRRAPGELNVPVDMQAPPPSYRSDERIVCTTYFYWYDVINGGDYLKNPDGAQNSGDEYAFAVTPSDLKGLSYTLPAWHDEQLRDIVSAGIDVILPVYFGSPFASADDLTKAEIGANRPSRFSDPGLVQIVAALNRRKQSGQMAPRVGMFYDTTTLTSNNAKSWHVDSAVYAGKEWFYETVRNFFSIVPTEHWACIEGRPIIYVYHPSFAKRVGEDLYPFVRHRFQLEFGVDPYIVSAAEEEAPRVTDPRGLKSIAQRFVNASYLDQLAELMGGNEFYGRAGQSTAGFVNRLYEKIHRRAPTENELRALEPVANAQGRVAAAQSLLGTASARVALAAALHERLMPIGQSFDALQTQLASRGAVRRFVQDGDYYALLADLLASDAFYRFCGSSTDALVEGVLQRVLWRCTNPQCRTCSTTSTDGAMRDELRVRLKKRDRRYALLAFVKEYPTAEALASYALFYYLGRFYPGPFDSTFYWSAAICPTFRGVVSIGPGYSQKNLSSRHPIEVPREKGALYRRNWERILAMDPRPTMVHIETWNEFFEGTAICDSKEYGRQYIELTAEYARRYKAA</sequence>
<dbReference type="Proteomes" id="UP000430232">
    <property type="component" value="Unassembled WGS sequence"/>
</dbReference>
<dbReference type="EMBL" id="VZOJ01000019">
    <property type="protein sequence ID" value="KAB0642886.1"/>
    <property type="molecule type" value="Genomic_DNA"/>
</dbReference>
<feature type="chain" id="PRO_5026065219" description="DUF5010 domain-containing protein" evidence="2">
    <location>
        <begin position="26"/>
        <end position="937"/>
    </location>
</feature>
<name>A0A6H9SPX9_9BURK</name>
<gene>
    <name evidence="4" type="ORF">F7R21_09915</name>
</gene>
<evidence type="ECO:0000256" key="1">
    <source>
        <dbReference type="SAM" id="MobiDB-lite"/>
    </source>
</evidence>
<keyword evidence="5" id="KW-1185">Reference proteome</keyword>
<evidence type="ECO:0000256" key="2">
    <source>
        <dbReference type="SAM" id="SignalP"/>
    </source>
</evidence>
<proteinExistence type="predicted"/>
<dbReference type="RefSeq" id="WP_151064138.1">
    <property type="nucleotide sequence ID" value="NZ_CABVPL010000031.1"/>
</dbReference>
<organism evidence="4 5">
    <name type="scientific">Burkholderia latens</name>
    <dbReference type="NCBI Taxonomy" id="488446"/>
    <lineage>
        <taxon>Bacteria</taxon>
        <taxon>Pseudomonadati</taxon>
        <taxon>Pseudomonadota</taxon>
        <taxon>Betaproteobacteria</taxon>
        <taxon>Burkholderiales</taxon>
        <taxon>Burkholderiaceae</taxon>
        <taxon>Burkholderia</taxon>
        <taxon>Burkholderia cepacia complex</taxon>
    </lineage>
</organism>
<feature type="signal peptide" evidence="2">
    <location>
        <begin position="1"/>
        <end position="25"/>
    </location>
</feature>
<reference evidence="4 5" key="1">
    <citation type="submission" date="2019-09" db="EMBL/GenBank/DDBJ databases">
        <title>Draft genome sequences of 48 bacterial type strains from the CCUG.</title>
        <authorList>
            <person name="Tunovic T."/>
            <person name="Pineiro-Iglesias B."/>
            <person name="Unosson C."/>
            <person name="Inganas E."/>
            <person name="Ohlen M."/>
            <person name="Cardew S."/>
            <person name="Jensie-Markopoulos S."/>
            <person name="Salva-Serra F."/>
            <person name="Jaen-Luchoro D."/>
            <person name="Karlsson R."/>
            <person name="Svensson-Stadler L."/>
            <person name="Chun J."/>
            <person name="Moore E."/>
        </authorList>
    </citation>
    <scope>NUCLEOTIDE SEQUENCE [LARGE SCALE GENOMIC DNA]</scope>
    <source>
        <strain evidence="4 5">CCUG 54555</strain>
    </source>
</reference>
<dbReference type="OrthoDB" id="9030470at2"/>
<dbReference type="Pfam" id="PF16402">
    <property type="entry name" value="DUF5010"/>
    <property type="match status" value="1"/>
</dbReference>
<feature type="domain" description="DUF5010" evidence="3">
    <location>
        <begin position="440"/>
        <end position="625"/>
    </location>
</feature>
<accession>A0A6H9SPX9</accession>
<dbReference type="Gene3D" id="3.20.20.80">
    <property type="entry name" value="Glycosidases"/>
    <property type="match status" value="1"/>
</dbReference>
<evidence type="ECO:0000259" key="3">
    <source>
        <dbReference type="Pfam" id="PF16402"/>
    </source>
</evidence>